<dbReference type="SMART" id="SM00091">
    <property type="entry name" value="PAS"/>
    <property type="match status" value="2"/>
</dbReference>
<keyword evidence="12" id="KW-0902">Two-component regulatory system</keyword>
<accession>A0A8J3YZS6</accession>
<dbReference type="InterPro" id="IPR042240">
    <property type="entry name" value="CHASE_sf"/>
</dbReference>
<dbReference type="RefSeq" id="WP_203991211.1">
    <property type="nucleotide sequence ID" value="NZ_BOPG01000013.1"/>
</dbReference>
<dbReference type="InterPro" id="IPR050351">
    <property type="entry name" value="BphY/WalK/GraS-like"/>
</dbReference>
<dbReference type="GO" id="GO:0005524">
    <property type="term" value="F:ATP binding"/>
    <property type="evidence" value="ECO:0007669"/>
    <property type="project" value="UniProtKB-KW"/>
</dbReference>
<dbReference type="CDD" id="cd00075">
    <property type="entry name" value="HATPase"/>
    <property type="match status" value="1"/>
</dbReference>
<name>A0A8J3YZS6_9ACTN</name>
<dbReference type="SUPFAM" id="SSF55874">
    <property type="entry name" value="ATPase domain of HSP90 chaperone/DNA topoisomerase II/histidine kinase"/>
    <property type="match status" value="1"/>
</dbReference>
<evidence type="ECO:0000256" key="4">
    <source>
        <dbReference type="ARBA" id="ARBA00012438"/>
    </source>
</evidence>
<dbReference type="InterPro" id="IPR005467">
    <property type="entry name" value="His_kinase_dom"/>
</dbReference>
<dbReference type="Gene3D" id="1.10.287.130">
    <property type="match status" value="1"/>
</dbReference>
<dbReference type="EC" id="2.7.13.3" evidence="4"/>
<dbReference type="InterPro" id="IPR006189">
    <property type="entry name" value="CHASE_dom"/>
</dbReference>
<keyword evidence="13" id="KW-0472">Membrane</keyword>
<dbReference type="Gene3D" id="3.30.450.20">
    <property type="entry name" value="PAS domain"/>
    <property type="match status" value="2"/>
</dbReference>
<dbReference type="Pfam" id="PF08448">
    <property type="entry name" value="PAS_4"/>
    <property type="match status" value="1"/>
</dbReference>
<feature type="domain" description="PAS" evidence="16">
    <location>
        <begin position="357"/>
        <end position="393"/>
    </location>
</feature>
<evidence type="ECO:0000259" key="17">
    <source>
        <dbReference type="PROSITE" id="PS50113"/>
    </source>
</evidence>
<dbReference type="Pfam" id="PF00512">
    <property type="entry name" value="HisKA"/>
    <property type="match status" value="1"/>
</dbReference>
<keyword evidence="7" id="KW-0812">Transmembrane</keyword>
<evidence type="ECO:0000256" key="14">
    <source>
        <dbReference type="ARBA" id="ARBA00039401"/>
    </source>
</evidence>
<dbReference type="SMART" id="SM00387">
    <property type="entry name" value="HATPase_c"/>
    <property type="match status" value="1"/>
</dbReference>
<dbReference type="PROSITE" id="PS50112">
    <property type="entry name" value="PAS"/>
    <property type="match status" value="1"/>
</dbReference>
<feature type="domain" description="CHASE" evidence="18">
    <location>
        <begin position="145"/>
        <end position="243"/>
    </location>
</feature>
<reference evidence="19" key="1">
    <citation type="submission" date="2021-01" db="EMBL/GenBank/DDBJ databases">
        <title>Whole genome shotgun sequence of Virgisporangium aurantiacum NBRC 16421.</title>
        <authorList>
            <person name="Komaki H."/>
            <person name="Tamura T."/>
        </authorList>
    </citation>
    <scope>NUCLEOTIDE SEQUENCE</scope>
    <source>
        <strain evidence="19">NBRC 16421</strain>
    </source>
</reference>
<dbReference type="PANTHER" id="PTHR42878:SF7">
    <property type="entry name" value="SENSOR HISTIDINE KINASE GLRK"/>
    <property type="match status" value="1"/>
</dbReference>
<dbReference type="Pfam" id="PF12860">
    <property type="entry name" value="PAS_7"/>
    <property type="match status" value="1"/>
</dbReference>
<comment type="catalytic activity">
    <reaction evidence="1">
        <text>ATP + protein L-histidine = ADP + protein N-phospho-L-histidine.</text>
        <dbReference type="EC" id="2.7.13.3"/>
    </reaction>
</comment>
<keyword evidence="11" id="KW-1133">Transmembrane helix</keyword>
<dbReference type="PROSITE" id="PS50839">
    <property type="entry name" value="CHASE"/>
    <property type="match status" value="1"/>
</dbReference>
<evidence type="ECO:0000313" key="19">
    <source>
        <dbReference type="EMBL" id="GIJ55024.1"/>
    </source>
</evidence>
<dbReference type="CDD" id="cd00130">
    <property type="entry name" value="PAS"/>
    <property type="match status" value="1"/>
</dbReference>
<keyword evidence="8" id="KW-0547">Nucleotide-binding</keyword>
<evidence type="ECO:0000256" key="13">
    <source>
        <dbReference type="ARBA" id="ARBA00023136"/>
    </source>
</evidence>
<keyword evidence="10" id="KW-0067">ATP-binding</keyword>
<dbReference type="NCBIfam" id="TIGR00229">
    <property type="entry name" value="sensory_box"/>
    <property type="match status" value="1"/>
</dbReference>
<protein>
    <recommendedName>
        <fullName evidence="14">Sensor-like histidine kinase SenX3</fullName>
        <ecNumber evidence="4">2.7.13.3</ecNumber>
    </recommendedName>
</protein>
<dbReference type="GO" id="GO:0000156">
    <property type="term" value="F:phosphorelay response regulator activity"/>
    <property type="evidence" value="ECO:0007669"/>
    <property type="project" value="TreeGrafter"/>
</dbReference>
<dbReference type="EMBL" id="BOPG01000013">
    <property type="protein sequence ID" value="GIJ55024.1"/>
    <property type="molecule type" value="Genomic_DNA"/>
</dbReference>
<dbReference type="Proteomes" id="UP000612585">
    <property type="component" value="Unassembled WGS sequence"/>
</dbReference>
<keyword evidence="6" id="KW-0808">Transferase</keyword>
<organism evidence="19 20">
    <name type="scientific">Virgisporangium aurantiacum</name>
    <dbReference type="NCBI Taxonomy" id="175570"/>
    <lineage>
        <taxon>Bacteria</taxon>
        <taxon>Bacillati</taxon>
        <taxon>Actinomycetota</taxon>
        <taxon>Actinomycetes</taxon>
        <taxon>Micromonosporales</taxon>
        <taxon>Micromonosporaceae</taxon>
        <taxon>Virgisporangium</taxon>
    </lineage>
</organism>
<evidence type="ECO:0000256" key="2">
    <source>
        <dbReference type="ARBA" id="ARBA00004141"/>
    </source>
</evidence>
<dbReference type="InterPro" id="IPR000700">
    <property type="entry name" value="PAS-assoc_C"/>
</dbReference>
<dbReference type="InterPro" id="IPR000014">
    <property type="entry name" value="PAS"/>
</dbReference>
<evidence type="ECO:0000256" key="8">
    <source>
        <dbReference type="ARBA" id="ARBA00022741"/>
    </source>
</evidence>
<evidence type="ECO:0000259" key="18">
    <source>
        <dbReference type="PROSITE" id="PS50839"/>
    </source>
</evidence>
<dbReference type="InterPro" id="IPR003661">
    <property type="entry name" value="HisK_dim/P_dom"/>
</dbReference>
<keyword evidence="9" id="KW-0418">Kinase</keyword>
<dbReference type="GO" id="GO:0007234">
    <property type="term" value="P:osmosensory signaling via phosphorelay pathway"/>
    <property type="evidence" value="ECO:0007669"/>
    <property type="project" value="TreeGrafter"/>
</dbReference>
<dbReference type="CDD" id="cd00082">
    <property type="entry name" value="HisKA"/>
    <property type="match status" value="1"/>
</dbReference>
<dbReference type="GO" id="GO:0000155">
    <property type="term" value="F:phosphorelay sensor kinase activity"/>
    <property type="evidence" value="ECO:0007669"/>
    <property type="project" value="InterPro"/>
</dbReference>
<dbReference type="InterPro" id="IPR035965">
    <property type="entry name" value="PAS-like_dom_sf"/>
</dbReference>
<dbReference type="InterPro" id="IPR036097">
    <property type="entry name" value="HisK_dim/P_sf"/>
</dbReference>
<evidence type="ECO:0000256" key="7">
    <source>
        <dbReference type="ARBA" id="ARBA00022692"/>
    </source>
</evidence>
<evidence type="ECO:0000256" key="1">
    <source>
        <dbReference type="ARBA" id="ARBA00000085"/>
    </source>
</evidence>
<evidence type="ECO:0000313" key="20">
    <source>
        <dbReference type="Proteomes" id="UP000612585"/>
    </source>
</evidence>
<dbReference type="InterPro" id="IPR013656">
    <property type="entry name" value="PAS_4"/>
</dbReference>
<feature type="domain" description="PAC" evidence="17">
    <location>
        <begin position="582"/>
        <end position="634"/>
    </location>
</feature>
<dbReference type="InterPro" id="IPR003594">
    <property type="entry name" value="HATPase_dom"/>
</dbReference>
<evidence type="ECO:0000259" key="15">
    <source>
        <dbReference type="PROSITE" id="PS50109"/>
    </source>
</evidence>
<proteinExistence type="predicted"/>
<dbReference type="PRINTS" id="PR00344">
    <property type="entry name" value="BCTRLSENSOR"/>
</dbReference>
<dbReference type="AlphaFoldDB" id="A0A8J3YZS6"/>
<dbReference type="PROSITE" id="PS50113">
    <property type="entry name" value="PAC"/>
    <property type="match status" value="1"/>
</dbReference>
<evidence type="ECO:0000256" key="10">
    <source>
        <dbReference type="ARBA" id="ARBA00022840"/>
    </source>
</evidence>
<dbReference type="PROSITE" id="PS50109">
    <property type="entry name" value="HIS_KIN"/>
    <property type="match status" value="1"/>
</dbReference>
<feature type="domain" description="Histidine kinase" evidence="15">
    <location>
        <begin position="638"/>
        <end position="860"/>
    </location>
</feature>
<evidence type="ECO:0000256" key="9">
    <source>
        <dbReference type="ARBA" id="ARBA00022777"/>
    </source>
</evidence>
<dbReference type="Gene3D" id="3.30.565.10">
    <property type="entry name" value="Histidine kinase-like ATPase, C-terminal domain"/>
    <property type="match status" value="1"/>
</dbReference>
<evidence type="ECO:0000256" key="3">
    <source>
        <dbReference type="ARBA" id="ARBA00004236"/>
    </source>
</evidence>
<evidence type="ECO:0000259" key="16">
    <source>
        <dbReference type="PROSITE" id="PS50112"/>
    </source>
</evidence>
<dbReference type="SMART" id="SM00388">
    <property type="entry name" value="HisKA"/>
    <property type="match status" value="1"/>
</dbReference>
<evidence type="ECO:0000256" key="5">
    <source>
        <dbReference type="ARBA" id="ARBA00022553"/>
    </source>
</evidence>
<evidence type="ECO:0000256" key="6">
    <source>
        <dbReference type="ARBA" id="ARBA00022679"/>
    </source>
</evidence>
<dbReference type="SUPFAM" id="SSF47384">
    <property type="entry name" value="Homodimeric domain of signal transducing histidine kinase"/>
    <property type="match status" value="1"/>
</dbReference>
<evidence type="ECO:0000256" key="12">
    <source>
        <dbReference type="ARBA" id="ARBA00023012"/>
    </source>
</evidence>
<dbReference type="Pfam" id="PF02518">
    <property type="entry name" value="HATPase_c"/>
    <property type="match status" value="1"/>
</dbReference>
<dbReference type="InterPro" id="IPR004358">
    <property type="entry name" value="Sig_transdc_His_kin-like_C"/>
</dbReference>
<gene>
    <name evidence="19" type="ORF">Vau01_025400</name>
</gene>
<comment type="caution">
    <text evidence="19">The sequence shown here is derived from an EMBL/GenBank/DDBJ whole genome shotgun (WGS) entry which is preliminary data.</text>
</comment>
<dbReference type="SMART" id="SM01079">
    <property type="entry name" value="CHASE"/>
    <property type="match status" value="1"/>
</dbReference>
<evidence type="ECO:0000256" key="11">
    <source>
        <dbReference type="ARBA" id="ARBA00022989"/>
    </source>
</evidence>
<dbReference type="GO" id="GO:0030295">
    <property type="term" value="F:protein kinase activator activity"/>
    <property type="evidence" value="ECO:0007669"/>
    <property type="project" value="TreeGrafter"/>
</dbReference>
<dbReference type="Pfam" id="PF03924">
    <property type="entry name" value="CHASE"/>
    <property type="match status" value="1"/>
</dbReference>
<comment type="subcellular location">
    <subcellularLocation>
        <location evidence="3">Cell membrane</location>
    </subcellularLocation>
    <subcellularLocation>
        <location evidence="2">Membrane</location>
        <topology evidence="2">Multi-pass membrane protein</topology>
    </subcellularLocation>
</comment>
<dbReference type="InterPro" id="IPR036890">
    <property type="entry name" value="HATPase_C_sf"/>
</dbReference>
<keyword evidence="20" id="KW-1185">Reference proteome</keyword>
<dbReference type="SUPFAM" id="SSF55785">
    <property type="entry name" value="PYP-like sensor domain (PAS domain)"/>
    <property type="match status" value="2"/>
</dbReference>
<keyword evidence="5" id="KW-0597">Phosphoprotein</keyword>
<dbReference type="Gene3D" id="3.30.450.350">
    <property type="entry name" value="CHASE domain"/>
    <property type="match status" value="1"/>
</dbReference>
<dbReference type="GO" id="GO:0005886">
    <property type="term" value="C:plasma membrane"/>
    <property type="evidence" value="ECO:0007669"/>
    <property type="project" value="UniProtKB-SubCell"/>
</dbReference>
<dbReference type="PANTHER" id="PTHR42878">
    <property type="entry name" value="TWO-COMPONENT HISTIDINE KINASE"/>
    <property type="match status" value="1"/>
</dbReference>
<sequence>MKVRPDRLWRSRPGLITALVAVIGVLLSVTAWVVLEAARNRSAAAAMDRRTALVVEAVTAATGRYLDAVSTLAAAVGATDTLTTTRFAQMTAPLHKRRLPGATSVGLLVPATDEEIPTVERLWRSRGSGDLRLQPAGVGHEHAFVVLSVPLDGSTMVGLGLDGTRSPAAAAALNEARRADTAAVSDAYHLIRDLGLPPDQRQLSFVLTAPVQGPPDAEGRRPFLGWVLMGLRGQDFVTAALAQAGQGLVNVTLSAPAADGSRPTVAALRAAGRPDLKRTADVRVGNRVWHLEVSADSDLLPGAGSALPPALGGGGLVLTGLLAFLVWVLATRGARARAVIEKGTEDLRRTEGLAREQAGLLNAVLNSLGEGVGVVDAEGRFLLHNPAAREMLGVPDVDGTENWQQAYGLFREDGSEPFPTEELPLIRALHGEAVDQVRLLVRNPARPAGTVLSVSARPLDLRQGAVAVFRDITDRARAGAELKAAAEKLSHELKQRQAVEADLEAQKDYLTQILDTLGTTVVTCDADGVIVHANRSARAAISGDAKTIADVLPSLHMSHPDGRPMAYDDTPLVRATRGEVVDGAEAVLTLRNGERKRIVMHARPLRDGSGRVLGAVGSSFDITELREREAELATFAGVVAHDLRSPLTTVRGFTELVRNALAANLATDPDAADHIADLDRVLESTGRMAELISDLLDYTAAGDRPLTVEPVDLNGLVGDVVTARTTAASVDPDLLVPQIYVAPLPPVRADQALLRQVLDNLVGNAVKYTPPGRPARIDVTAHESSGVVTVEVADRGIGIPAGQHHAIFGSFHRAHADGYAGTGLGLAICARIVERHGGTISAHDNPGGGTVVRLTLRAAAPEPVDAVAARQAARF</sequence>